<gene>
    <name evidence="1" type="ORF">RND81_12G022800</name>
</gene>
<comment type="caution">
    <text evidence="1">The sequence shown here is derived from an EMBL/GenBank/DDBJ whole genome shotgun (WGS) entry which is preliminary data.</text>
</comment>
<dbReference type="Proteomes" id="UP001443914">
    <property type="component" value="Unassembled WGS sequence"/>
</dbReference>
<evidence type="ECO:0000313" key="1">
    <source>
        <dbReference type="EMBL" id="KAK9671335.1"/>
    </source>
</evidence>
<reference evidence="1" key="1">
    <citation type="submission" date="2024-03" db="EMBL/GenBank/DDBJ databases">
        <title>WGS assembly of Saponaria officinalis var. Norfolk2.</title>
        <authorList>
            <person name="Jenkins J."/>
            <person name="Shu S."/>
            <person name="Grimwood J."/>
            <person name="Barry K."/>
            <person name="Goodstein D."/>
            <person name="Schmutz J."/>
            <person name="Leebens-Mack J."/>
            <person name="Osbourn A."/>
        </authorList>
    </citation>
    <scope>NUCLEOTIDE SEQUENCE [LARGE SCALE GENOMIC DNA]</scope>
    <source>
        <strain evidence="1">JIC</strain>
    </source>
</reference>
<keyword evidence="2" id="KW-1185">Reference proteome</keyword>
<dbReference type="AlphaFoldDB" id="A0AAW1H625"/>
<name>A0AAW1H625_SAPOF</name>
<proteinExistence type="predicted"/>
<accession>A0AAW1H625</accession>
<sequence length="173" mass="19442">MITQQNPNFNTTLFPQIVNNLATFPNHIPSMSLIHQNPKHRLFTTAVLHHLQNLLKHPHRRHLHRRHLCPILLHPFIGSSRSHDNNDPVVGPGSERVVNADLSLGLPVSSCLMVEPDSPMNPPTWDAWQTMRNEAWLAGIAVVDAGSFGPLRRENVLVVVKHGILNPKQGIFM</sequence>
<protein>
    <submittedName>
        <fullName evidence="1">Uncharacterized protein</fullName>
    </submittedName>
</protein>
<dbReference type="EMBL" id="JBDFQZ010000012">
    <property type="protein sequence ID" value="KAK9671335.1"/>
    <property type="molecule type" value="Genomic_DNA"/>
</dbReference>
<evidence type="ECO:0000313" key="2">
    <source>
        <dbReference type="Proteomes" id="UP001443914"/>
    </source>
</evidence>
<organism evidence="1 2">
    <name type="scientific">Saponaria officinalis</name>
    <name type="common">Common soapwort</name>
    <name type="synonym">Lychnis saponaria</name>
    <dbReference type="NCBI Taxonomy" id="3572"/>
    <lineage>
        <taxon>Eukaryota</taxon>
        <taxon>Viridiplantae</taxon>
        <taxon>Streptophyta</taxon>
        <taxon>Embryophyta</taxon>
        <taxon>Tracheophyta</taxon>
        <taxon>Spermatophyta</taxon>
        <taxon>Magnoliopsida</taxon>
        <taxon>eudicotyledons</taxon>
        <taxon>Gunneridae</taxon>
        <taxon>Pentapetalae</taxon>
        <taxon>Caryophyllales</taxon>
        <taxon>Caryophyllaceae</taxon>
        <taxon>Caryophylleae</taxon>
        <taxon>Saponaria</taxon>
    </lineage>
</organism>